<feature type="region of interest" description="Disordered" evidence="2">
    <location>
        <begin position="1"/>
        <end position="73"/>
    </location>
</feature>
<feature type="domain" description="Ubiquinol-cytochrome c chaperone" evidence="3">
    <location>
        <begin position="157"/>
        <end position="296"/>
    </location>
</feature>
<feature type="compositionally biased region" description="Polar residues" evidence="2">
    <location>
        <begin position="128"/>
        <end position="137"/>
    </location>
</feature>
<dbReference type="Proteomes" id="UP001239445">
    <property type="component" value="Unassembled WGS sequence"/>
</dbReference>
<name>A0AAJ0BHX9_9PEZI</name>
<dbReference type="InterPro" id="IPR021150">
    <property type="entry name" value="Ubiq_cyt_c_chap"/>
</dbReference>
<evidence type="ECO:0000259" key="3">
    <source>
        <dbReference type="Pfam" id="PF03981"/>
    </source>
</evidence>
<dbReference type="GO" id="GO:0005739">
    <property type="term" value="C:mitochondrion"/>
    <property type="evidence" value="ECO:0007669"/>
    <property type="project" value="TreeGrafter"/>
</dbReference>
<accession>A0AAJ0BHX9</accession>
<dbReference type="EMBL" id="MU839832">
    <property type="protein sequence ID" value="KAK1756171.1"/>
    <property type="molecule type" value="Genomic_DNA"/>
</dbReference>
<sequence>MTELSCETCSPNTKSNGESNLPFRPRGTVATPGAVCAEDACPNPQTDKPRQPPKQQEQPPPQPKTPTTLDKASREKFETLRAQLTRASAPPPQKENGVVSAYKLYGATERLTTLLTAQASYSIDPSVRRSGTLQHTPSGEEIGVSSSNDSPSPWHARLGLLPTFSTWAHVSMIHMYLVITRLRACEDVETYKGWQTQLVDHFFHEAERKIVDTHGIVSGMMRQRYLKDLFVQWRGVMMAYDEGVAARSDAVLAGAVWRNLFKAEEAVDVVRLAVVVGFMRRVMAEWDRMDDERFLDELRGSWILGNTKAGTYVLSKKKTVNIHI</sequence>
<evidence type="ECO:0000256" key="1">
    <source>
        <dbReference type="ARBA" id="ARBA00006407"/>
    </source>
</evidence>
<evidence type="ECO:0000313" key="5">
    <source>
        <dbReference type="Proteomes" id="UP001239445"/>
    </source>
</evidence>
<keyword evidence="5" id="KW-1185">Reference proteome</keyword>
<comment type="caution">
    <text evidence="4">The sequence shown here is derived from an EMBL/GenBank/DDBJ whole genome shotgun (WGS) entry which is preliminary data.</text>
</comment>
<evidence type="ECO:0000256" key="2">
    <source>
        <dbReference type="SAM" id="MobiDB-lite"/>
    </source>
</evidence>
<feature type="region of interest" description="Disordered" evidence="2">
    <location>
        <begin position="128"/>
        <end position="151"/>
    </location>
</feature>
<organism evidence="4 5">
    <name type="scientific">Echria macrotheca</name>
    <dbReference type="NCBI Taxonomy" id="438768"/>
    <lineage>
        <taxon>Eukaryota</taxon>
        <taxon>Fungi</taxon>
        <taxon>Dikarya</taxon>
        <taxon>Ascomycota</taxon>
        <taxon>Pezizomycotina</taxon>
        <taxon>Sordariomycetes</taxon>
        <taxon>Sordariomycetidae</taxon>
        <taxon>Sordariales</taxon>
        <taxon>Schizotheciaceae</taxon>
        <taxon>Echria</taxon>
    </lineage>
</organism>
<evidence type="ECO:0000313" key="4">
    <source>
        <dbReference type="EMBL" id="KAK1756171.1"/>
    </source>
</evidence>
<reference evidence="4" key="1">
    <citation type="submission" date="2023-06" db="EMBL/GenBank/DDBJ databases">
        <title>Genome-scale phylogeny and comparative genomics of the fungal order Sordariales.</title>
        <authorList>
            <consortium name="Lawrence Berkeley National Laboratory"/>
            <person name="Hensen N."/>
            <person name="Bonometti L."/>
            <person name="Westerberg I."/>
            <person name="Brannstrom I.O."/>
            <person name="Guillou S."/>
            <person name="Cros-Aarteil S."/>
            <person name="Calhoun S."/>
            <person name="Haridas S."/>
            <person name="Kuo A."/>
            <person name="Mondo S."/>
            <person name="Pangilinan J."/>
            <person name="Riley R."/>
            <person name="Labutti K."/>
            <person name="Andreopoulos B."/>
            <person name="Lipzen A."/>
            <person name="Chen C."/>
            <person name="Yanf M."/>
            <person name="Daum C."/>
            <person name="Ng V."/>
            <person name="Clum A."/>
            <person name="Steindorff A."/>
            <person name="Ohm R."/>
            <person name="Martin F."/>
            <person name="Silar P."/>
            <person name="Natvig D."/>
            <person name="Lalanne C."/>
            <person name="Gautier V."/>
            <person name="Ament-Velasquez S.L."/>
            <person name="Kruys A."/>
            <person name="Hutchinson M.I."/>
            <person name="Powell A.J."/>
            <person name="Barry K."/>
            <person name="Miller A.N."/>
            <person name="Grigoriev I.V."/>
            <person name="Debuchy R."/>
            <person name="Gladieux P."/>
            <person name="Thoren M.H."/>
            <person name="Johannesson H."/>
        </authorList>
    </citation>
    <scope>NUCLEOTIDE SEQUENCE</scope>
    <source>
        <strain evidence="4">PSN4</strain>
    </source>
</reference>
<dbReference type="InterPro" id="IPR007129">
    <property type="entry name" value="Ubiqinol_cyt_c_chaperone_CPB3"/>
</dbReference>
<proteinExistence type="inferred from homology"/>
<dbReference type="PANTHER" id="PTHR12184">
    <property type="entry name" value="UBIQUINOL-CYTOCHROME C REDUCTASE COMPLEX ASSEMBLY FACTOR 1 FAMILY MEMBER"/>
    <property type="match status" value="1"/>
</dbReference>
<feature type="compositionally biased region" description="Polar residues" evidence="2">
    <location>
        <begin position="1"/>
        <end position="19"/>
    </location>
</feature>
<dbReference type="PANTHER" id="PTHR12184:SF1">
    <property type="entry name" value="UBIQUINOL-CYTOCHROME-C REDUCTASE COMPLEX ASSEMBLY FACTOR 1"/>
    <property type="match status" value="1"/>
</dbReference>
<dbReference type="AlphaFoldDB" id="A0AAJ0BHX9"/>
<gene>
    <name evidence="4" type="ORF">QBC47DRAFT_359880</name>
</gene>
<dbReference type="GO" id="GO:0034551">
    <property type="term" value="P:mitochondrial respiratory chain complex III assembly"/>
    <property type="evidence" value="ECO:0007669"/>
    <property type="project" value="TreeGrafter"/>
</dbReference>
<comment type="similarity">
    <text evidence="1">Belongs to the CBP3 family.</text>
</comment>
<protein>
    <submittedName>
        <fullName evidence="4">CBP3-like protein</fullName>
    </submittedName>
</protein>
<dbReference type="Pfam" id="PF03981">
    <property type="entry name" value="Ubiq_cyt_C_chap"/>
    <property type="match status" value="1"/>
</dbReference>